<evidence type="ECO:0000313" key="2">
    <source>
        <dbReference type="Proteomes" id="UP000254876"/>
    </source>
</evidence>
<reference evidence="1 2" key="1">
    <citation type="submission" date="2018-06" db="EMBL/GenBank/DDBJ databases">
        <authorList>
            <consortium name="Pathogen Informatics"/>
            <person name="Doyle S."/>
        </authorList>
    </citation>
    <scope>NUCLEOTIDE SEQUENCE [LARGE SCALE GENOMIC DNA]</scope>
    <source>
        <strain evidence="1 2">NCTC10588</strain>
    </source>
</reference>
<evidence type="ECO:0000313" key="1">
    <source>
        <dbReference type="EMBL" id="STD14325.1"/>
    </source>
</evidence>
<dbReference type="EMBL" id="UFYD01000001">
    <property type="protein sequence ID" value="STD14325.1"/>
    <property type="molecule type" value="Genomic_DNA"/>
</dbReference>
<protein>
    <submittedName>
        <fullName evidence="1">Uncharacterized protein</fullName>
    </submittedName>
</protein>
<sequence length="43" mass="5030">MEVDSISKSDFCDMPTQIFNPPKEMVFDLVKEGKQLKLIRKDK</sequence>
<name>A0A7Z7Q1S3_9FLAO</name>
<proteinExistence type="predicted"/>
<dbReference type="AlphaFoldDB" id="A0A7Z7Q1S3"/>
<accession>A0A7Z7Q1S3</accession>
<comment type="caution">
    <text evidence="1">The sequence shown here is derived from an EMBL/GenBank/DDBJ whole genome shotgun (WGS) entry which is preliminary data.</text>
</comment>
<dbReference type="RefSeq" id="WP_260214180.1">
    <property type="nucleotide sequence ID" value="NZ_QNTZ01000001.1"/>
</dbReference>
<gene>
    <name evidence="1" type="ORF">NCTC10588_03931</name>
</gene>
<organism evidence="1 2">
    <name type="scientific">Elizabethkingia anophelis</name>
    <dbReference type="NCBI Taxonomy" id="1117645"/>
    <lineage>
        <taxon>Bacteria</taxon>
        <taxon>Pseudomonadati</taxon>
        <taxon>Bacteroidota</taxon>
        <taxon>Flavobacteriia</taxon>
        <taxon>Flavobacteriales</taxon>
        <taxon>Weeksellaceae</taxon>
        <taxon>Elizabethkingia</taxon>
    </lineage>
</organism>
<dbReference type="Proteomes" id="UP000254876">
    <property type="component" value="Unassembled WGS sequence"/>
</dbReference>